<dbReference type="Proteomes" id="UP000241394">
    <property type="component" value="Chromosome LG12"/>
</dbReference>
<name>A0A2R6QUS9_ACTCC</name>
<dbReference type="Gene3D" id="3.40.50.1820">
    <property type="entry name" value="alpha/beta hydrolase"/>
    <property type="match status" value="1"/>
</dbReference>
<feature type="domain" description="Serine aminopeptidase S33" evidence="1">
    <location>
        <begin position="37"/>
        <end position="139"/>
    </location>
</feature>
<keyword evidence="3" id="KW-1185">Reference proteome</keyword>
<dbReference type="InterPro" id="IPR029058">
    <property type="entry name" value="AB_hydrolase_fold"/>
</dbReference>
<dbReference type="PANTHER" id="PTHR42886:SF53">
    <property type="entry name" value="ALPHA_BETA-HYDROLASES SUPERFAMILY PROTEIN"/>
    <property type="match status" value="1"/>
</dbReference>
<dbReference type="GO" id="GO:0005829">
    <property type="term" value="C:cytosol"/>
    <property type="evidence" value="ECO:0007669"/>
    <property type="project" value="TreeGrafter"/>
</dbReference>
<dbReference type="STRING" id="1590841.A0A2R6QUS9"/>
<reference evidence="2 3" key="1">
    <citation type="submission" date="2017-07" db="EMBL/GenBank/DDBJ databases">
        <title>An improved, manually edited Actinidia chinensis var. chinensis (kiwifruit) genome highlights the challenges associated with draft genomes and gene prediction in plants.</title>
        <authorList>
            <person name="Pilkington S."/>
            <person name="Crowhurst R."/>
            <person name="Hilario E."/>
            <person name="Nardozza S."/>
            <person name="Fraser L."/>
            <person name="Peng Y."/>
            <person name="Gunaseelan K."/>
            <person name="Simpson R."/>
            <person name="Tahir J."/>
            <person name="Deroles S."/>
            <person name="Templeton K."/>
            <person name="Luo Z."/>
            <person name="Davy M."/>
            <person name="Cheng C."/>
            <person name="Mcneilage M."/>
            <person name="Scaglione D."/>
            <person name="Liu Y."/>
            <person name="Zhang Q."/>
            <person name="Datson P."/>
            <person name="De Silva N."/>
            <person name="Gardiner S."/>
            <person name="Bassett H."/>
            <person name="Chagne D."/>
            <person name="Mccallum J."/>
            <person name="Dzierzon H."/>
            <person name="Deng C."/>
            <person name="Wang Y.-Y."/>
            <person name="Barron N."/>
            <person name="Manako K."/>
            <person name="Bowen J."/>
            <person name="Foster T."/>
            <person name="Erridge Z."/>
            <person name="Tiffin H."/>
            <person name="Waite C."/>
            <person name="Davies K."/>
            <person name="Grierson E."/>
            <person name="Laing W."/>
            <person name="Kirk R."/>
            <person name="Chen X."/>
            <person name="Wood M."/>
            <person name="Montefiori M."/>
            <person name="Brummell D."/>
            <person name="Schwinn K."/>
            <person name="Catanach A."/>
            <person name="Fullerton C."/>
            <person name="Li D."/>
            <person name="Meiyalaghan S."/>
            <person name="Nieuwenhuizen N."/>
            <person name="Read N."/>
            <person name="Prakash R."/>
            <person name="Hunter D."/>
            <person name="Zhang H."/>
            <person name="Mckenzie M."/>
            <person name="Knabel M."/>
            <person name="Harris A."/>
            <person name="Allan A."/>
            <person name="Chen A."/>
            <person name="Janssen B."/>
            <person name="Plunkett B."/>
            <person name="Dwamena C."/>
            <person name="Voogd C."/>
            <person name="Leif D."/>
            <person name="Lafferty D."/>
            <person name="Souleyre E."/>
            <person name="Varkonyi-Gasic E."/>
            <person name="Gambi F."/>
            <person name="Hanley J."/>
            <person name="Yao J.-L."/>
            <person name="Cheung J."/>
            <person name="David K."/>
            <person name="Warren B."/>
            <person name="Marsh K."/>
            <person name="Snowden K."/>
            <person name="Lin-Wang K."/>
            <person name="Brian L."/>
            <person name="Martinez-Sanchez M."/>
            <person name="Wang M."/>
            <person name="Ileperuma N."/>
            <person name="Macnee N."/>
            <person name="Campin R."/>
            <person name="Mcatee P."/>
            <person name="Drummond R."/>
            <person name="Espley R."/>
            <person name="Ireland H."/>
            <person name="Wu R."/>
            <person name="Atkinson R."/>
            <person name="Karunairetnam S."/>
            <person name="Bulley S."/>
            <person name="Chunkath S."/>
            <person name="Hanley Z."/>
            <person name="Storey R."/>
            <person name="Thrimawithana A."/>
            <person name="Thomson S."/>
            <person name="David C."/>
            <person name="Testolin R."/>
        </authorList>
    </citation>
    <scope>NUCLEOTIDE SEQUENCE [LARGE SCALE GENOMIC DNA]</scope>
    <source>
        <strain evidence="3">cv. Red5</strain>
        <tissue evidence="2">Young leaf</tissue>
    </source>
</reference>
<gene>
    <name evidence="2" type="ORF">CEY00_Acc12995</name>
</gene>
<organism evidence="2 3">
    <name type="scientific">Actinidia chinensis var. chinensis</name>
    <name type="common">Chinese soft-hair kiwi</name>
    <dbReference type="NCBI Taxonomy" id="1590841"/>
    <lineage>
        <taxon>Eukaryota</taxon>
        <taxon>Viridiplantae</taxon>
        <taxon>Streptophyta</taxon>
        <taxon>Embryophyta</taxon>
        <taxon>Tracheophyta</taxon>
        <taxon>Spermatophyta</taxon>
        <taxon>Magnoliopsida</taxon>
        <taxon>eudicotyledons</taxon>
        <taxon>Gunneridae</taxon>
        <taxon>Pentapetalae</taxon>
        <taxon>asterids</taxon>
        <taxon>Ericales</taxon>
        <taxon>Actinidiaceae</taxon>
        <taxon>Actinidia</taxon>
    </lineage>
</organism>
<proteinExistence type="predicted"/>
<dbReference type="PANTHER" id="PTHR42886">
    <property type="entry name" value="RE40534P-RELATED"/>
    <property type="match status" value="1"/>
</dbReference>
<dbReference type="InParanoid" id="A0A2R6QUS9"/>
<dbReference type="OrthoDB" id="9988524at2759"/>
<evidence type="ECO:0000313" key="3">
    <source>
        <dbReference type="Proteomes" id="UP000241394"/>
    </source>
</evidence>
<dbReference type="Gramene" id="PSS15504">
    <property type="protein sequence ID" value="PSS15504"/>
    <property type="gene ID" value="CEY00_Acc12995"/>
</dbReference>
<dbReference type="SUPFAM" id="SSF53474">
    <property type="entry name" value="alpha/beta-Hydrolases"/>
    <property type="match status" value="1"/>
</dbReference>
<dbReference type="Pfam" id="PF12146">
    <property type="entry name" value="Hydrolase_4"/>
    <property type="match status" value="1"/>
</dbReference>
<dbReference type="InterPro" id="IPR022742">
    <property type="entry name" value="Hydrolase_4"/>
</dbReference>
<dbReference type="EMBL" id="NKQK01000012">
    <property type="protein sequence ID" value="PSS15504.1"/>
    <property type="molecule type" value="Genomic_DNA"/>
</dbReference>
<dbReference type="AlphaFoldDB" id="A0A2R6QUS9"/>
<sequence length="266" mass="29564">MSQANSQNPVTQQKKIIIPNNHGEKLVGTLHETGSVEIVILCHGFRSTKETEIVVNLAVALEKEGITVFRFDFSGNGESEGSFEFGNYWKEAEDLRAVIQHFNAVSRVTSAILGHSKGGNVVLLYASKYHDIGTVVNVSGRYNTKAVISERFGKDFFEIIKKDGYLDVKTRSGEVYYRVTEESLMEFLNTSMHDACPQIDKKCRVLTVHGSADEIVPVEDSKEFAKIIPNHKLHIVEGSNHIHTSHQAELVSVVVPFIKEGLHQGA</sequence>
<accession>A0A2R6QUS9</accession>
<dbReference type="OMA" id="CHGYKGF"/>
<comment type="caution">
    <text evidence="2">The sequence shown here is derived from an EMBL/GenBank/DDBJ whole genome shotgun (WGS) entry which is preliminary data.</text>
</comment>
<dbReference type="FunCoup" id="A0A2R6QUS9">
    <property type="interactions" value="1002"/>
</dbReference>
<protein>
    <recommendedName>
        <fullName evidence="1">Serine aminopeptidase S33 domain-containing protein</fullName>
    </recommendedName>
</protein>
<evidence type="ECO:0000313" key="2">
    <source>
        <dbReference type="EMBL" id="PSS15504.1"/>
    </source>
</evidence>
<dbReference type="FunFam" id="3.40.50.1820:FF:000170">
    <property type="entry name" value="Alpha/beta-Hydrolases superfamily protein"/>
    <property type="match status" value="1"/>
</dbReference>
<reference evidence="3" key="2">
    <citation type="journal article" date="2018" name="BMC Genomics">
        <title>A manually annotated Actinidia chinensis var. chinensis (kiwifruit) genome highlights the challenges associated with draft genomes and gene prediction in plants.</title>
        <authorList>
            <person name="Pilkington S.M."/>
            <person name="Crowhurst R."/>
            <person name="Hilario E."/>
            <person name="Nardozza S."/>
            <person name="Fraser L."/>
            <person name="Peng Y."/>
            <person name="Gunaseelan K."/>
            <person name="Simpson R."/>
            <person name="Tahir J."/>
            <person name="Deroles S.C."/>
            <person name="Templeton K."/>
            <person name="Luo Z."/>
            <person name="Davy M."/>
            <person name="Cheng C."/>
            <person name="McNeilage M."/>
            <person name="Scaglione D."/>
            <person name="Liu Y."/>
            <person name="Zhang Q."/>
            <person name="Datson P."/>
            <person name="De Silva N."/>
            <person name="Gardiner S.E."/>
            <person name="Bassett H."/>
            <person name="Chagne D."/>
            <person name="McCallum J."/>
            <person name="Dzierzon H."/>
            <person name="Deng C."/>
            <person name="Wang Y.Y."/>
            <person name="Barron L."/>
            <person name="Manako K."/>
            <person name="Bowen J."/>
            <person name="Foster T.M."/>
            <person name="Erridge Z.A."/>
            <person name="Tiffin H."/>
            <person name="Waite C.N."/>
            <person name="Davies K.M."/>
            <person name="Grierson E.P."/>
            <person name="Laing W.A."/>
            <person name="Kirk R."/>
            <person name="Chen X."/>
            <person name="Wood M."/>
            <person name="Montefiori M."/>
            <person name="Brummell D.A."/>
            <person name="Schwinn K.E."/>
            <person name="Catanach A."/>
            <person name="Fullerton C."/>
            <person name="Li D."/>
            <person name="Meiyalaghan S."/>
            <person name="Nieuwenhuizen N."/>
            <person name="Read N."/>
            <person name="Prakash R."/>
            <person name="Hunter D."/>
            <person name="Zhang H."/>
            <person name="McKenzie M."/>
            <person name="Knabel M."/>
            <person name="Harris A."/>
            <person name="Allan A.C."/>
            <person name="Gleave A."/>
            <person name="Chen A."/>
            <person name="Janssen B.J."/>
            <person name="Plunkett B."/>
            <person name="Ampomah-Dwamena C."/>
            <person name="Voogd C."/>
            <person name="Leif D."/>
            <person name="Lafferty D."/>
            <person name="Souleyre E.J.F."/>
            <person name="Varkonyi-Gasic E."/>
            <person name="Gambi F."/>
            <person name="Hanley J."/>
            <person name="Yao J.L."/>
            <person name="Cheung J."/>
            <person name="David K.M."/>
            <person name="Warren B."/>
            <person name="Marsh K."/>
            <person name="Snowden K.C."/>
            <person name="Lin-Wang K."/>
            <person name="Brian L."/>
            <person name="Martinez-Sanchez M."/>
            <person name="Wang M."/>
            <person name="Ileperuma N."/>
            <person name="Macnee N."/>
            <person name="Campin R."/>
            <person name="McAtee P."/>
            <person name="Drummond R.S.M."/>
            <person name="Espley R.V."/>
            <person name="Ireland H.S."/>
            <person name="Wu R."/>
            <person name="Atkinson R.G."/>
            <person name="Karunairetnam S."/>
            <person name="Bulley S."/>
            <person name="Chunkath S."/>
            <person name="Hanley Z."/>
            <person name="Storey R."/>
            <person name="Thrimawithana A.H."/>
            <person name="Thomson S."/>
            <person name="David C."/>
            <person name="Testolin R."/>
            <person name="Huang H."/>
            <person name="Hellens R.P."/>
            <person name="Schaffer R.J."/>
        </authorList>
    </citation>
    <scope>NUCLEOTIDE SEQUENCE [LARGE SCALE GENOMIC DNA]</scope>
    <source>
        <strain evidence="3">cv. Red5</strain>
    </source>
</reference>
<evidence type="ECO:0000259" key="1">
    <source>
        <dbReference type="Pfam" id="PF12146"/>
    </source>
</evidence>